<evidence type="ECO:0000313" key="1">
    <source>
        <dbReference type="EMBL" id="ART74300.1"/>
    </source>
</evidence>
<evidence type="ECO:0000313" key="2">
    <source>
        <dbReference type="Proteomes" id="UP000195331"/>
    </source>
</evidence>
<dbReference type="KEGG" id="mdx:BTO20_37315"/>
<protein>
    <submittedName>
        <fullName evidence="1">Uncharacterized protein</fullName>
    </submittedName>
</protein>
<dbReference type="AlphaFoldDB" id="A0A1Y0CGC1"/>
<dbReference type="RefSeq" id="WP_087083502.1">
    <property type="nucleotide sequence ID" value="NZ_CP020811.1"/>
</dbReference>
<accession>A0A1Y0CGC1</accession>
<keyword evidence="2" id="KW-1185">Reference proteome</keyword>
<dbReference type="Proteomes" id="UP000195331">
    <property type="component" value="Plasmid unnamed2"/>
</dbReference>
<proteinExistence type="predicted"/>
<organism evidence="1 2">
    <name type="scientific">Mycobacterium dioxanotrophicus</name>
    <dbReference type="NCBI Taxonomy" id="482462"/>
    <lineage>
        <taxon>Bacteria</taxon>
        <taxon>Bacillati</taxon>
        <taxon>Actinomycetota</taxon>
        <taxon>Actinomycetes</taxon>
        <taxon>Mycobacteriales</taxon>
        <taxon>Mycobacteriaceae</taxon>
        <taxon>Mycobacterium</taxon>
    </lineage>
</organism>
<gene>
    <name evidence="1" type="ORF">BTO20_37315</name>
</gene>
<reference evidence="1 2" key="1">
    <citation type="submission" date="2017-04" db="EMBL/GenBank/DDBJ databases">
        <title>Whole Genome Sequence of 1,4-Dioxane Degrading Bacterium Mycobacterium dioxanotrophicus PH-06.</title>
        <authorList>
            <person name="He Y."/>
        </authorList>
    </citation>
    <scope>NUCLEOTIDE SEQUENCE [LARGE SCALE GENOMIC DNA]</scope>
    <source>
        <strain evidence="1 2">PH-06</strain>
        <plasmid evidence="1 2">unnamed2</plasmid>
    </source>
</reference>
<geneLocation type="plasmid" evidence="1 2">
    <name>unnamed2</name>
</geneLocation>
<dbReference type="OrthoDB" id="4752361at2"/>
<dbReference type="EMBL" id="CP020811">
    <property type="protein sequence ID" value="ART74300.1"/>
    <property type="molecule type" value="Genomic_DNA"/>
</dbReference>
<sequence>MTVPADGVARLMHFVDARLAQLRMSKEDANRRGFPHPSTLAAVRARDSQHTPTVRTLLRIDRTLGWQPGSAAVVLLGGTPLSVTARTTRNVRAHEQSSTPMTAQDVIDRLLGQLHDEIERARNDVRAVDDRLQRLYTVHERLSQEFRVDHTLVEEFDDQDAVTGTAQH</sequence>
<name>A0A1Y0CGC1_9MYCO</name>
<keyword evidence="1" id="KW-0614">Plasmid</keyword>